<feature type="coiled-coil region" evidence="1">
    <location>
        <begin position="699"/>
        <end position="753"/>
    </location>
</feature>
<feature type="domain" description="DUF632" evidence="3">
    <location>
        <begin position="368"/>
        <end position="679"/>
    </location>
</feature>
<evidence type="ECO:0000256" key="1">
    <source>
        <dbReference type="SAM" id="Coils"/>
    </source>
</evidence>
<feature type="region of interest" description="Disordered" evidence="2">
    <location>
        <begin position="66"/>
        <end position="139"/>
    </location>
</feature>
<feature type="compositionally biased region" description="Basic and acidic residues" evidence="2">
    <location>
        <begin position="234"/>
        <end position="244"/>
    </location>
</feature>
<feature type="region of interest" description="Disordered" evidence="2">
    <location>
        <begin position="226"/>
        <end position="317"/>
    </location>
</feature>
<evidence type="ECO:0008006" key="7">
    <source>
        <dbReference type="Google" id="ProtNLM"/>
    </source>
</evidence>
<dbReference type="InterPro" id="IPR006868">
    <property type="entry name" value="DUF630"/>
</dbReference>
<dbReference type="PANTHER" id="PTHR21450">
    <property type="entry name" value="PROTEIN ALTERED PHOSPHATE STARVATION RESPONSE 1"/>
    <property type="match status" value="1"/>
</dbReference>
<gene>
    <name evidence="5" type="ORF">H6P81_003332</name>
</gene>
<dbReference type="InterPro" id="IPR006867">
    <property type="entry name" value="DUF632"/>
</dbReference>
<dbReference type="PANTHER" id="PTHR21450:SF2">
    <property type="entry name" value="FAMILY PROTEIN, PUTATIVE (DUF630 AND DUF632)-RELATED"/>
    <property type="match status" value="1"/>
</dbReference>
<protein>
    <recommendedName>
        <fullName evidence="7">Nitrate regulatory gene2 protein-like</fullName>
    </recommendedName>
</protein>
<feature type="compositionally biased region" description="Low complexity" evidence="2">
    <location>
        <begin position="75"/>
        <end position="97"/>
    </location>
</feature>
<evidence type="ECO:0000256" key="2">
    <source>
        <dbReference type="SAM" id="MobiDB-lite"/>
    </source>
</evidence>
<evidence type="ECO:0000313" key="6">
    <source>
        <dbReference type="Proteomes" id="UP000825729"/>
    </source>
</evidence>
<organism evidence="5 6">
    <name type="scientific">Aristolochia fimbriata</name>
    <name type="common">White veined hardy Dutchman's pipe vine</name>
    <dbReference type="NCBI Taxonomy" id="158543"/>
    <lineage>
        <taxon>Eukaryota</taxon>
        <taxon>Viridiplantae</taxon>
        <taxon>Streptophyta</taxon>
        <taxon>Embryophyta</taxon>
        <taxon>Tracheophyta</taxon>
        <taxon>Spermatophyta</taxon>
        <taxon>Magnoliopsida</taxon>
        <taxon>Magnoliidae</taxon>
        <taxon>Piperales</taxon>
        <taxon>Aristolochiaceae</taxon>
        <taxon>Aristolochia</taxon>
    </lineage>
</organism>
<feature type="compositionally biased region" description="Low complexity" evidence="2">
    <location>
        <begin position="350"/>
        <end position="364"/>
    </location>
</feature>
<keyword evidence="6" id="KW-1185">Reference proteome</keyword>
<feature type="compositionally biased region" description="Pro residues" evidence="2">
    <location>
        <begin position="125"/>
        <end position="137"/>
    </location>
</feature>
<dbReference type="EMBL" id="JAINDJ010000002">
    <property type="protein sequence ID" value="KAG9458824.1"/>
    <property type="molecule type" value="Genomic_DNA"/>
</dbReference>
<proteinExistence type="predicted"/>
<sequence length="795" mass="88959">MGCGSSKVDDLPLVALCRERKDCIREAAEQRYDLAAAHVSYFRASRSIGEALRRFVDEEIVVGPAPSSPVITIPSSEGKTKTPSSSTSLSHKSVSQESHLHLSDESDSDTSLDHGSVPHSDHNSSPPPPSSSSPPPQVQTSEYYYNYMRSSSTAIPSLVYDHPSPYYFGVPMEAVDSRVANTPAAPTTPPPPPEVSTWDFLNPFGSYDHEYGYGYGYGYQSYRTGGGSDISSPDSRKVREREGIPDLEDETETEPMKRFNQPRKTEPQKPIKPQNLPETGKPKKIQKDNVYGEGTSSRTRQAGNVDVKSGSEDNSLKSVEVAAGEDVEDVDRKKGVSFEVETSAEESIESLQTSSKATSSSTQSRDIREVVEEIKDQFVVASECGKEVALMLEAGRVRYRSRNPILKVMSCRILDVAFPPVLPSVHPSRTSKMGKTGHGNFRSPISMKSGSLSSTLEKLYMWEKKLYKEVKDEEKLRVIYEKQCKRLKSLDDKGAETYKIDATQASIKKLLTKLSVAIRVIDSIAVRIHKLRDEELEPQLIELFQGFMGMWKDMMKCHRKQFQAILESKSSSLIGKTQIRSDSSTRATIELEQELLNWCVCFDQWISKQRAYIKALNGWLINCLDQKPEVTSDGVVPFSPGRVGAPPVFVISNDWSSVMDRISEADVTQAMQNFALSVHKLWERQDEERQQKLKAEFLTRDFEKRLRSLEVSKDALNKNAVSASDQGSGVLQLDLLKRKLDEERSKHVELVKQVQEAVLGSIEVGLVPIFEAMDKFSSIMVEDIEKVRIQREEAT</sequence>
<evidence type="ECO:0000259" key="4">
    <source>
        <dbReference type="Pfam" id="PF04783"/>
    </source>
</evidence>
<dbReference type="Pfam" id="PF04783">
    <property type="entry name" value="DUF630"/>
    <property type="match status" value="1"/>
</dbReference>
<evidence type="ECO:0000259" key="3">
    <source>
        <dbReference type="Pfam" id="PF04782"/>
    </source>
</evidence>
<evidence type="ECO:0000313" key="5">
    <source>
        <dbReference type="EMBL" id="KAG9458824.1"/>
    </source>
</evidence>
<feature type="region of interest" description="Disordered" evidence="2">
    <location>
        <begin position="339"/>
        <end position="365"/>
    </location>
</feature>
<keyword evidence="1" id="KW-0175">Coiled coil</keyword>
<name>A0AAV7FE01_ARIFI</name>
<dbReference type="Proteomes" id="UP000825729">
    <property type="component" value="Unassembled WGS sequence"/>
</dbReference>
<reference evidence="5 6" key="1">
    <citation type="submission" date="2021-07" db="EMBL/GenBank/DDBJ databases">
        <title>The Aristolochia fimbriata genome: insights into angiosperm evolution, floral development and chemical biosynthesis.</title>
        <authorList>
            <person name="Jiao Y."/>
        </authorList>
    </citation>
    <scope>NUCLEOTIDE SEQUENCE [LARGE SCALE GENOMIC DNA]</scope>
    <source>
        <strain evidence="5">IBCAS-2021</strain>
        <tissue evidence="5">Leaf</tissue>
    </source>
</reference>
<dbReference type="Pfam" id="PF04782">
    <property type="entry name" value="DUF632"/>
    <property type="match status" value="1"/>
</dbReference>
<feature type="domain" description="DUF630" evidence="4">
    <location>
        <begin position="1"/>
        <end position="59"/>
    </location>
</feature>
<dbReference type="AlphaFoldDB" id="A0AAV7FE01"/>
<accession>A0AAV7FE01</accession>
<comment type="caution">
    <text evidence="5">The sequence shown here is derived from an EMBL/GenBank/DDBJ whole genome shotgun (WGS) entry which is preliminary data.</text>
</comment>